<protein>
    <submittedName>
        <fullName evidence="1">Uncharacterized protein</fullName>
    </submittedName>
</protein>
<dbReference type="Proteomes" id="UP000694044">
    <property type="component" value="Unassembled WGS sequence"/>
</dbReference>
<name>A0A8T1VZ53_9STRA</name>
<reference evidence="1" key="1">
    <citation type="submission" date="2021-02" db="EMBL/GenBank/DDBJ databases">
        <authorList>
            <person name="Palmer J.M."/>
        </authorList>
    </citation>
    <scope>NUCLEOTIDE SEQUENCE</scope>
    <source>
        <strain evidence="1">SCRP734</strain>
    </source>
</reference>
<evidence type="ECO:0000313" key="1">
    <source>
        <dbReference type="EMBL" id="KAG7385229.1"/>
    </source>
</evidence>
<dbReference type="AlphaFoldDB" id="A0A8T1VZ53"/>
<gene>
    <name evidence="1" type="ORF">PHYPSEUDO_001698</name>
</gene>
<dbReference type="OrthoDB" id="1668230at2759"/>
<organism evidence="1 2">
    <name type="scientific">Phytophthora pseudosyringae</name>
    <dbReference type="NCBI Taxonomy" id="221518"/>
    <lineage>
        <taxon>Eukaryota</taxon>
        <taxon>Sar</taxon>
        <taxon>Stramenopiles</taxon>
        <taxon>Oomycota</taxon>
        <taxon>Peronosporomycetes</taxon>
        <taxon>Peronosporales</taxon>
        <taxon>Peronosporaceae</taxon>
        <taxon>Phytophthora</taxon>
    </lineage>
</organism>
<accession>A0A8T1VZ53</accession>
<comment type="caution">
    <text evidence="1">The sequence shown here is derived from an EMBL/GenBank/DDBJ whole genome shotgun (WGS) entry which is preliminary data.</text>
</comment>
<sequence length="139" mass="16072">MDTTPTRMWRRDVLDHWHEEKGARNTVAENSGIHHPNHQWFEFKVQDVFVGLRNRKSKRFLDHYYTKEIRVNGDNCSNVARQWCLIWHHPPHSSIEIISCRNVKSGKILENNGNVDAVKSRATTDNHLASDSSMAGGIL</sequence>
<proteinExistence type="predicted"/>
<evidence type="ECO:0000313" key="2">
    <source>
        <dbReference type="Proteomes" id="UP000694044"/>
    </source>
</evidence>
<dbReference type="EMBL" id="JAGDFM010000126">
    <property type="protein sequence ID" value="KAG7385229.1"/>
    <property type="molecule type" value="Genomic_DNA"/>
</dbReference>
<keyword evidence="2" id="KW-1185">Reference proteome</keyword>